<dbReference type="SUPFAM" id="SSF48371">
    <property type="entry name" value="ARM repeat"/>
    <property type="match status" value="1"/>
</dbReference>
<keyword evidence="2" id="KW-1185">Reference proteome</keyword>
<comment type="caution">
    <text evidence="1">The sequence shown here is derived from an EMBL/GenBank/DDBJ whole genome shotgun (WGS) entry which is preliminary data.</text>
</comment>
<gene>
    <name evidence="1" type="ORF">DSM101010T_30200</name>
</gene>
<accession>A0A7J0BND7</accession>
<proteinExistence type="predicted"/>
<dbReference type="InterPro" id="IPR016024">
    <property type="entry name" value="ARM-type_fold"/>
</dbReference>
<protein>
    <submittedName>
        <fullName evidence="1">DNA alkylation repair protein</fullName>
    </submittedName>
</protein>
<dbReference type="Proteomes" id="UP000503840">
    <property type="component" value="Unassembled WGS sequence"/>
</dbReference>
<dbReference type="PANTHER" id="PTHR34070">
    <property type="entry name" value="ARMADILLO-TYPE FOLD"/>
    <property type="match status" value="1"/>
</dbReference>
<dbReference type="Gene3D" id="1.25.10.90">
    <property type="match status" value="1"/>
</dbReference>
<dbReference type="Pfam" id="PF08713">
    <property type="entry name" value="DNA_alkylation"/>
    <property type="match status" value="1"/>
</dbReference>
<evidence type="ECO:0000313" key="2">
    <source>
        <dbReference type="Proteomes" id="UP000503840"/>
    </source>
</evidence>
<sequence>MNTPNADMHLVTGLRENLRAVAVEDNAAPMQAYMKSEMPFLGCTKPLRVQACKPLYAKRLPLDFDCLLDTVAHLWRNATYREERYCALTLLHHKKHAGYLHKADDRLLALLEELVVTGAWWDYVDEMTNSFGPLLAHDADTMRPLLLQWAACDNMWKRRTAILCQLRFKQATDFAFMQACIDPSLAPSPMAGEFFLRKGIGWALREYAKTKPAAVTDYVLRNEKRLSSLTRREALKHVKS</sequence>
<dbReference type="AlphaFoldDB" id="A0A7J0BND7"/>
<organism evidence="1 2">
    <name type="scientific">Desulfovibrio subterraneus</name>
    <dbReference type="NCBI Taxonomy" id="2718620"/>
    <lineage>
        <taxon>Bacteria</taxon>
        <taxon>Pseudomonadati</taxon>
        <taxon>Thermodesulfobacteriota</taxon>
        <taxon>Desulfovibrionia</taxon>
        <taxon>Desulfovibrionales</taxon>
        <taxon>Desulfovibrionaceae</taxon>
        <taxon>Desulfovibrio</taxon>
    </lineage>
</organism>
<dbReference type="InterPro" id="IPR014825">
    <property type="entry name" value="DNA_alkylation"/>
</dbReference>
<name>A0A7J0BND7_9BACT</name>
<reference evidence="1 2" key="1">
    <citation type="submission" date="2020-05" db="EMBL/GenBank/DDBJ databases">
        <title>Draft genome sequence of Desulfovibrio sp. strain HN2T.</title>
        <authorList>
            <person name="Ueno A."/>
            <person name="Tamazawa S."/>
            <person name="Tamamura S."/>
            <person name="Murakami T."/>
            <person name="Kiyama T."/>
            <person name="Inomata H."/>
            <person name="Amano Y."/>
            <person name="Miyakawa K."/>
            <person name="Tamaki H."/>
            <person name="Naganuma T."/>
            <person name="Kaneko K."/>
        </authorList>
    </citation>
    <scope>NUCLEOTIDE SEQUENCE [LARGE SCALE GENOMIC DNA]</scope>
    <source>
        <strain evidence="1 2">HN2</strain>
    </source>
</reference>
<dbReference type="PANTHER" id="PTHR34070:SF1">
    <property type="entry name" value="DNA ALKYLATION REPAIR PROTEIN"/>
    <property type="match status" value="1"/>
</dbReference>
<dbReference type="EMBL" id="BLVO01000016">
    <property type="protein sequence ID" value="GFM34655.1"/>
    <property type="molecule type" value="Genomic_DNA"/>
</dbReference>
<dbReference type="RefSeq" id="WP_174406327.1">
    <property type="nucleotide sequence ID" value="NZ_BLVO01000016.1"/>
</dbReference>
<evidence type="ECO:0000313" key="1">
    <source>
        <dbReference type="EMBL" id="GFM34655.1"/>
    </source>
</evidence>